<name>A0AAW1UU42_9CUCU</name>
<protein>
    <submittedName>
        <fullName evidence="3">Uncharacterized protein</fullName>
    </submittedName>
</protein>
<accession>A0AAW1UU42</accession>
<feature type="domain" description="GST C-terminal" evidence="2">
    <location>
        <begin position="47"/>
        <end position="190"/>
    </location>
</feature>
<dbReference type="PROSITE" id="PS50405">
    <property type="entry name" value="GST_CTER"/>
    <property type="match status" value="1"/>
</dbReference>
<dbReference type="FunFam" id="1.20.1050.10:FF:000007">
    <property type="entry name" value="Glutathione S-transferase 1-1"/>
    <property type="match status" value="1"/>
</dbReference>
<keyword evidence="4" id="KW-1185">Reference proteome</keyword>
<organism evidence="3 4">
    <name type="scientific">Henosepilachna vigintioctopunctata</name>
    <dbReference type="NCBI Taxonomy" id="420089"/>
    <lineage>
        <taxon>Eukaryota</taxon>
        <taxon>Metazoa</taxon>
        <taxon>Ecdysozoa</taxon>
        <taxon>Arthropoda</taxon>
        <taxon>Hexapoda</taxon>
        <taxon>Insecta</taxon>
        <taxon>Pterygota</taxon>
        <taxon>Neoptera</taxon>
        <taxon>Endopterygota</taxon>
        <taxon>Coleoptera</taxon>
        <taxon>Polyphaga</taxon>
        <taxon>Cucujiformia</taxon>
        <taxon>Coccinelloidea</taxon>
        <taxon>Coccinellidae</taxon>
        <taxon>Epilachninae</taxon>
        <taxon>Epilachnini</taxon>
        <taxon>Henosepilachna</taxon>
    </lineage>
</organism>
<dbReference type="Gene3D" id="1.20.1050.10">
    <property type="match status" value="1"/>
</dbReference>
<dbReference type="Pfam" id="PF13417">
    <property type="entry name" value="GST_N_3"/>
    <property type="match status" value="1"/>
</dbReference>
<dbReference type="InterPro" id="IPR010987">
    <property type="entry name" value="Glutathione-S-Trfase_C-like"/>
</dbReference>
<dbReference type="InterPro" id="IPR004045">
    <property type="entry name" value="Glutathione_S-Trfase_N"/>
</dbReference>
<evidence type="ECO:0000313" key="3">
    <source>
        <dbReference type="EMBL" id="KAK9884349.1"/>
    </source>
</evidence>
<gene>
    <name evidence="3" type="ORF">WA026_005299</name>
</gene>
<comment type="caution">
    <text evidence="3">The sequence shown here is derived from an EMBL/GenBank/DDBJ whole genome shotgun (WGS) entry which is preliminary data.</text>
</comment>
<dbReference type="InterPro" id="IPR040079">
    <property type="entry name" value="Glutathione_S-Trfase"/>
</dbReference>
<reference evidence="3 4" key="1">
    <citation type="submission" date="2023-03" db="EMBL/GenBank/DDBJ databases">
        <title>Genome insight into feeding habits of ladybird beetles.</title>
        <authorList>
            <person name="Li H.-S."/>
            <person name="Huang Y.-H."/>
            <person name="Pang H."/>
        </authorList>
    </citation>
    <scope>NUCLEOTIDE SEQUENCE [LARGE SCALE GENOMIC DNA]</scope>
    <source>
        <strain evidence="3">SYSU_2023b</strain>
        <tissue evidence="3">Whole body</tissue>
    </source>
</reference>
<feature type="domain" description="GST N-terminal" evidence="1">
    <location>
        <begin position="1"/>
        <end position="80"/>
    </location>
</feature>
<dbReference type="InterPro" id="IPR036249">
    <property type="entry name" value="Thioredoxin-like_sf"/>
</dbReference>
<dbReference type="PROSITE" id="PS50404">
    <property type="entry name" value="GST_NTER"/>
    <property type="match status" value="1"/>
</dbReference>
<dbReference type="CDD" id="cd03177">
    <property type="entry name" value="GST_C_Delta_Epsilon"/>
    <property type="match status" value="1"/>
</dbReference>
<dbReference type="InterPro" id="IPR004046">
    <property type="entry name" value="GST_C"/>
</dbReference>
<dbReference type="GO" id="GO:0006749">
    <property type="term" value="P:glutathione metabolic process"/>
    <property type="evidence" value="ECO:0007669"/>
    <property type="project" value="TreeGrafter"/>
</dbReference>
<dbReference type="SFLD" id="SFLDS00019">
    <property type="entry name" value="Glutathione_Transferase_(cytos"/>
    <property type="match status" value="1"/>
</dbReference>
<dbReference type="InterPro" id="IPR036282">
    <property type="entry name" value="Glutathione-S-Trfase_C_sf"/>
</dbReference>
<dbReference type="EMBL" id="JARQZJ010000092">
    <property type="protein sequence ID" value="KAK9884349.1"/>
    <property type="molecule type" value="Genomic_DNA"/>
</dbReference>
<evidence type="ECO:0000259" key="1">
    <source>
        <dbReference type="PROSITE" id="PS50404"/>
    </source>
</evidence>
<proteinExistence type="predicted"/>
<dbReference type="PANTHER" id="PTHR43969">
    <property type="entry name" value="GLUTATHIONE S TRANSFERASE D10, ISOFORM A-RELATED"/>
    <property type="match status" value="1"/>
</dbReference>
<dbReference type="SUPFAM" id="SSF52833">
    <property type="entry name" value="Thioredoxin-like"/>
    <property type="match status" value="1"/>
</dbReference>
<dbReference type="Proteomes" id="UP001431783">
    <property type="component" value="Unassembled WGS sequence"/>
</dbReference>
<evidence type="ECO:0000259" key="2">
    <source>
        <dbReference type="PROSITE" id="PS50405"/>
    </source>
</evidence>
<dbReference type="AlphaFoldDB" id="A0AAW1UU42"/>
<dbReference type="SUPFAM" id="SSF47616">
    <property type="entry name" value="GST C-terminal domain-like"/>
    <property type="match status" value="1"/>
</dbReference>
<dbReference type="GO" id="GO:0004364">
    <property type="term" value="F:glutathione transferase activity"/>
    <property type="evidence" value="ECO:0007669"/>
    <property type="project" value="TreeGrafter"/>
</dbReference>
<sequence length="190" mass="21804">MAPKLFVMYASPPCRAVMMLAKEIELELEIEEVERSRLRTPEMLELNPEHTAPILVDDDFVLWDSHAIMYYLRLHFESGLLYQRCTTAISPLFNGIGDISDDDKDKIVEAYGFIEKYLETYSWVADEEMTIADFSILSTVVSIELVIPVEEDRFPKLTEWIAKGKALKYFDECNSQGLDHLKELIEAASA</sequence>
<evidence type="ECO:0000313" key="4">
    <source>
        <dbReference type="Proteomes" id="UP001431783"/>
    </source>
</evidence>
<dbReference type="PANTHER" id="PTHR43969:SF8">
    <property type="entry name" value="GLUTATHIONE S TRANSFERASE E13, ISOFORM A-RELATED"/>
    <property type="match status" value="1"/>
</dbReference>
<dbReference type="Pfam" id="PF00043">
    <property type="entry name" value="GST_C"/>
    <property type="match status" value="1"/>
</dbReference>
<dbReference type="Gene3D" id="3.40.30.10">
    <property type="entry name" value="Glutaredoxin"/>
    <property type="match status" value="1"/>
</dbReference>